<reference evidence="2 3" key="1">
    <citation type="submission" date="2016-11" db="EMBL/GenBank/DDBJ databases">
        <title>Draft Genome Sequences of Nine Cyanobacterial Strains from Diverse Habitats.</title>
        <authorList>
            <person name="Zhu T."/>
            <person name="Hou S."/>
            <person name="Lu X."/>
            <person name="Hess W.R."/>
        </authorList>
    </citation>
    <scope>NUCLEOTIDE SEQUENCE [LARGE SCALE GENOMIC DNA]</scope>
    <source>
        <strain evidence="2 3">NIES-593</strain>
    </source>
</reference>
<keyword evidence="1" id="KW-0812">Transmembrane</keyword>
<sequence length="151" mass="17348">MELNNLISFALEIQGRVNFYWNLYIVGITGLLGWLVSGEKKFSREVKLLISVGFFIFVIINTCSLIRSYDLLSAIVAEVQSQVQSLSKIGKDPFQTEGIEVFIKSFERFLSNRTYLWTVTAVHLVLDLGILYILWSNKFKTSQNKRNSQDL</sequence>
<dbReference type="EMBL" id="MRCB01000018">
    <property type="protein sequence ID" value="OKH21750.1"/>
    <property type="molecule type" value="Genomic_DNA"/>
</dbReference>
<dbReference type="OrthoDB" id="6401725at2"/>
<dbReference type="Proteomes" id="UP000186868">
    <property type="component" value="Unassembled WGS sequence"/>
</dbReference>
<evidence type="ECO:0000256" key="1">
    <source>
        <dbReference type="SAM" id="Phobius"/>
    </source>
</evidence>
<name>A0A1U7HDU8_9CYAN</name>
<keyword evidence="3" id="KW-1185">Reference proteome</keyword>
<feature type="transmembrane region" description="Helical" evidence="1">
    <location>
        <begin position="115"/>
        <end position="135"/>
    </location>
</feature>
<keyword evidence="1" id="KW-0472">Membrane</keyword>
<feature type="transmembrane region" description="Helical" evidence="1">
    <location>
        <begin position="48"/>
        <end position="69"/>
    </location>
</feature>
<protein>
    <submittedName>
        <fullName evidence="2">Uncharacterized protein</fullName>
    </submittedName>
</protein>
<accession>A0A1U7HDU8</accession>
<proteinExistence type="predicted"/>
<feature type="transmembrane region" description="Helical" evidence="1">
    <location>
        <begin position="19"/>
        <end position="36"/>
    </location>
</feature>
<evidence type="ECO:0000313" key="2">
    <source>
        <dbReference type="EMBL" id="OKH21750.1"/>
    </source>
</evidence>
<keyword evidence="1" id="KW-1133">Transmembrane helix</keyword>
<dbReference type="RefSeq" id="WP_073600371.1">
    <property type="nucleotide sequence ID" value="NZ_MRCB01000018.1"/>
</dbReference>
<evidence type="ECO:0000313" key="3">
    <source>
        <dbReference type="Proteomes" id="UP000186868"/>
    </source>
</evidence>
<dbReference type="AlphaFoldDB" id="A0A1U7HDU8"/>
<organism evidence="2 3">
    <name type="scientific">Hydrococcus rivularis NIES-593</name>
    <dbReference type="NCBI Taxonomy" id="1921803"/>
    <lineage>
        <taxon>Bacteria</taxon>
        <taxon>Bacillati</taxon>
        <taxon>Cyanobacteriota</taxon>
        <taxon>Cyanophyceae</taxon>
        <taxon>Pleurocapsales</taxon>
        <taxon>Hydrococcaceae</taxon>
        <taxon>Hydrococcus</taxon>
    </lineage>
</organism>
<comment type="caution">
    <text evidence="2">The sequence shown here is derived from an EMBL/GenBank/DDBJ whole genome shotgun (WGS) entry which is preliminary data.</text>
</comment>
<gene>
    <name evidence="2" type="ORF">NIES593_15110</name>
</gene>